<keyword evidence="7" id="KW-0464">Manganese</keyword>
<feature type="transmembrane region" description="Helical" evidence="9">
    <location>
        <begin position="56"/>
        <end position="75"/>
    </location>
</feature>
<comment type="caution">
    <text evidence="11">The sequence shown here is derived from an EMBL/GenBank/DDBJ whole genome shotgun (WGS) entry which is preliminary data.</text>
</comment>
<dbReference type="Proteomes" id="UP000297635">
    <property type="component" value="Unassembled WGS sequence"/>
</dbReference>
<dbReference type="InterPro" id="IPR000917">
    <property type="entry name" value="Sulfatase_N"/>
</dbReference>
<feature type="active site" evidence="6">
    <location>
        <position position="320"/>
    </location>
</feature>
<dbReference type="EMBL" id="SJSA01000001">
    <property type="protein sequence ID" value="TGG39561.1"/>
    <property type="molecule type" value="Genomic_DNA"/>
</dbReference>
<dbReference type="InterPro" id="IPR050448">
    <property type="entry name" value="OpgB/LTA_synthase_biosynth"/>
</dbReference>
<dbReference type="AlphaFoldDB" id="A0A4Z0V478"/>
<name>A0A4Z0V478_9BACT</name>
<proteinExistence type="predicted"/>
<dbReference type="CDD" id="cd16015">
    <property type="entry name" value="LTA_synthase"/>
    <property type="match status" value="1"/>
</dbReference>
<dbReference type="InterPro" id="IPR017850">
    <property type="entry name" value="Alkaline_phosphatase_core_sf"/>
</dbReference>
<evidence type="ECO:0000256" key="9">
    <source>
        <dbReference type="SAM" id="Phobius"/>
    </source>
</evidence>
<evidence type="ECO:0000256" key="8">
    <source>
        <dbReference type="PIRSR" id="PIRSR005091-3"/>
    </source>
</evidence>
<keyword evidence="2" id="KW-1003">Cell membrane</keyword>
<dbReference type="PANTHER" id="PTHR47371">
    <property type="entry name" value="LIPOTEICHOIC ACID SYNTHASE"/>
    <property type="match status" value="1"/>
</dbReference>
<feature type="binding site" evidence="8">
    <location>
        <position position="320"/>
    </location>
    <ligand>
        <name>Mn(2+)</name>
        <dbReference type="ChEBI" id="CHEBI:29035"/>
    </ligand>
</feature>
<dbReference type="GeneID" id="82148574"/>
<evidence type="ECO:0000256" key="1">
    <source>
        <dbReference type="ARBA" id="ARBA00004651"/>
    </source>
</evidence>
<dbReference type="RefSeq" id="WP_135470207.1">
    <property type="nucleotide sequence ID" value="NZ_CASJDB010000007.1"/>
</dbReference>
<dbReference type="Gene3D" id="3.40.720.10">
    <property type="entry name" value="Alkaline Phosphatase, subunit A"/>
    <property type="match status" value="1"/>
</dbReference>
<feature type="transmembrane region" description="Helical" evidence="9">
    <location>
        <begin position="6"/>
        <end position="30"/>
    </location>
</feature>
<feature type="transmembrane region" description="Helical" evidence="9">
    <location>
        <begin position="127"/>
        <end position="148"/>
    </location>
</feature>
<evidence type="ECO:0000256" key="2">
    <source>
        <dbReference type="ARBA" id="ARBA00022475"/>
    </source>
</evidence>
<sequence>MEKFILFIVCYYASWLLYFQMFQRPLFLLYNRKLSTRPISVHDLPDMWRYGLKTDVIVCAYLTSVPLLASISQAFIQTDFLPQFMTFYNAATAIVAGLMVIADTALYSFWQHKIDASVLAYLKTLKWAIASVSTLYIAGSIFALLMVAGCTYCWLELVCAVSMSHGTFIAHGIAESIVTALTGTALIGVLVVLIRGMRRRPNNPSLSYYSNNQFFNHAALNPVYAFIYSLGVNDKIEGAFHYTDSDECGKEFNDLYPASHGTSEKALNTNRPNVLFIIWESLSARFVEELGGEKDVTPNINRLSHEGLFFTRVDSNSFRTDRGLVALLSGYLAQPTTSVIRMTNKLPNLPAFPKKFKDAGYETTAVHGGDLMVFHMSEYFLTIGHDHIVSEPDFPPSMSRGKWGVPDGEVFEWVYEDIQNKHKEGRQWYTSLLTLSSHEDWKVPYNRIPDDEIANSFAYVDDAFGRLVDRLRQTPAWDNLLIVVTGDHGCNAGEPLSHDKYSHIPLLMLGGAVKAPRRIDTIMSQSDIASTILGQLDMPHDEFIFSRDVMSESYKYPFSYHTFINGFMFRDATGFTVVDNVTDSAISNPDKDREHKGRIILQYLYEDLAKR</sequence>
<evidence type="ECO:0000313" key="11">
    <source>
        <dbReference type="EMBL" id="TGG39561.1"/>
    </source>
</evidence>
<feature type="binding site" evidence="7">
    <location>
        <position position="438"/>
    </location>
    <ligand>
        <name>substrate</name>
    </ligand>
</feature>
<protein>
    <submittedName>
        <fullName evidence="11">LTA synthase family protein</fullName>
    </submittedName>
</protein>
<dbReference type="PANTHER" id="PTHR47371:SF3">
    <property type="entry name" value="PHOSPHOGLYCEROL TRANSFERASE I"/>
    <property type="match status" value="1"/>
</dbReference>
<feature type="transmembrane region" description="Helical" evidence="9">
    <location>
        <begin position="168"/>
        <end position="194"/>
    </location>
</feature>
<evidence type="ECO:0000256" key="4">
    <source>
        <dbReference type="ARBA" id="ARBA00022989"/>
    </source>
</evidence>
<gene>
    <name evidence="11" type="ORF">EZ315_02140</name>
</gene>
<reference evidence="11 12" key="1">
    <citation type="submission" date="2019-02" db="EMBL/GenBank/DDBJ databases">
        <title>Isolation and identification of novel species under the genus Muribaculum.</title>
        <authorList>
            <person name="Miyake S."/>
            <person name="Ding Y."/>
            <person name="Low A."/>
            <person name="Soh M."/>
            <person name="Seedorf H."/>
        </authorList>
    </citation>
    <scope>NUCLEOTIDE SEQUENCE [LARGE SCALE GENOMIC DNA]</scope>
    <source>
        <strain evidence="11 12">TLL-A3</strain>
    </source>
</reference>
<dbReference type="SUPFAM" id="SSF53649">
    <property type="entry name" value="Alkaline phosphatase-like"/>
    <property type="match status" value="1"/>
</dbReference>
<evidence type="ECO:0000259" key="10">
    <source>
        <dbReference type="Pfam" id="PF00884"/>
    </source>
</evidence>
<keyword evidence="4 9" id="KW-1133">Transmembrane helix</keyword>
<feature type="binding site" evidence="8">
    <location>
        <position position="488"/>
    </location>
    <ligand>
        <name>Mn(2+)</name>
        <dbReference type="ChEBI" id="CHEBI:29035"/>
    </ligand>
</feature>
<organism evidence="11 12">
    <name type="scientific">Duncaniella freteri</name>
    <dbReference type="NCBI Taxonomy" id="2530391"/>
    <lineage>
        <taxon>Bacteria</taxon>
        <taxon>Pseudomonadati</taxon>
        <taxon>Bacteroidota</taxon>
        <taxon>Bacteroidia</taxon>
        <taxon>Bacteroidales</taxon>
        <taxon>Muribaculaceae</taxon>
        <taxon>Duncaniella</taxon>
    </lineage>
</organism>
<feature type="domain" description="Sulfatase N-terminal" evidence="10">
    <location>
        <begin position="272"/>
        <end position="537"/>
    </location>
</feature>
<keyword evidence="12" id="KW-1185">Reference proteome</keyword>
<comment type="subcellular location">
    <subcellularLocation>
        <location evidence="1">Cell membrane</location>
        <topology evidence="1">Multi-pass membrane protein</topology>
    </subcellularLocation>
</comment>
<dbReference type="GO" id="GO:0046872">
    <property type="term" value="F:metal ion binding"/>
    <property type="evidence" value="ECO:0007669"/>
    <property type="project" value="UniProtKB-KW"/>
</dbReference>
<evidence type="ECO:0000256" key="6">
    <source>
        <dbReference type="PIRSR" id="PIRSR005091-1"/>
    </source>
</evidence>
<feature type="binding site" evidence="8">
    <location>
        <position position="280"/>
    </location>
    <ligand>
        <name>Mn(2+)</name>
        <dbReference type="ChEBI" id="CHEBI:29035"/>
    </ligand>
</feature>
<keyword evidence="7" id="KW-0479">Metal-binding</keyword>
<feature type="binding site" evidence="8">
    <location>
        <position position="487"/>
    </location>
    <ligand>
        <name>Mn(2+)</name>
        <dbReference type="ChEBI" id="CHEBI:29035"/>
    </ligand>
</feature>
<feature type="transmembrane region" description="Helical" evidence="9">
    <location>
        <begin position="87"/>
        <end position="106"/>
    </location>
</feature>
<keyword evidence="3 9" id="KW-0812">Transmembrane</keyword>
<dbReference type="GO" id="GO:0005886">
    <property type="term" value="C:plasma membrane"/>
    <property type="evidence" value="ECO:0007669"/>
    <property type="project" value="UniProtKB-SubCell"/>
</dbReference>
<evidence type="ECO:0000256" key="5">
    <source>
        <dbReference type="ARBA" id="ARBA00023136"/>
    </source>
</evidence>
<dbReference type="InterPro" id="IPR012160">
    <property type="entry name" value="LtaS-like"/>
</dbReference>
<evidence type="ECO:0000256" key="7">
    <source>
        <dbReference type="PIRSR" id="PIRSR005091-2"/>
    </source>
</evidence>
<evidence type="ECO:0000313" key="12">
    <source>
        <dbReference type="Proteomes" id="UP000297635"/>
    </source>
</evidence>
<dbReference type="Pfam" id="PF00884">
    <property type="entry name" value="Sulfatase"/>
    <property type="match status" value="1"/>
</dbReference>
<dbReference type="PIRSF" id="PIRSF005091">
    <property type="entry name" value="Mmb_sulf_HI1246"/>
    <property type="match status" value="1"/>
</dbReference>
<accession>A0A4Z0V478</accession>
<evidence type="ECO:0000256" key="3">
    <source>
        <dbReference type="ARBA" id="ARBA00022692"/>
    </source>
</evidence>
<keyword evidence="5 9" id="KW-0472">Membrane</keyword>